<keyword evidence="2" id="KW-1185">Reference proteome</keyword>
<dbReference type="AlphaFoldDB" id="A0A8S1R014"/>
<comment type="caution">
    <text evidence="1">The sequence shown here is derived from an EMBL/GenBank/DDBJ whole genome shotgun (WGS) entry which is preliminary data.</text>
</comment>
<evidence type="ECO:0000313" key="2">
    <source>
        <dbReference type="Proteomes" id="UP000692954"/>
    </source>
</evidence>
<name>A0A8S1R014_9CILI</name>
<protein>
    <submittedName>
        <fullName evidence="1">Uncharacterized protein</fullName>
    </submittedName>
</protein>
<organism evidence="1 2">
    <name type="scientific">Paramecium sonneborni</name>
    <dbReference type="NCBI Taxonomy" id="65129"/>
    <lineage>
        <taxon>Eukaryota</taxon>
        <taxon>Sar</taxon>
        <taxon>Alveolata</taxon>
        <taxon>Ciliophora</taxon>
        <taxon>Intramacronucleata</taxon>
        <taxon>Oligohymenophorea</taxon>
        <taxon>Peniculida</taxon>
        <taxon>Parameciidae</taxon>
        <taxon>Paramecium</taxon>
    </lineage>
</organism>
<accession>A0A8S1R014</accession>
<sequence>MIQGKIKAYKYAGLFFSAQNNIVCQLVKNINDQFSEQA</sequence>
<dbReference type="Proteomes" id="UP000692954">
    <property type="component" value="Unassembled WGS sequence"/>
</dbReference>
<reference evidence="1" key="1">
    <citation type="submission" date="2021-01" db="EMBL/GenBank/DDBJ databases">
        <authorList>
            <consortium name="Genoscope - CEA"/>
            <person name="William W."/>
        </authorList>
    </citation>
    <scope>NUCLEOTIDE SEQUENCE</scope>
</reference>
<evidence type="ECO:0000313" key="1">
    <source>
        <dbReference type="EMBL" id="CAD8120402.1"/>
    </source>
</evidence>
<proteinExistence type="predicted"/>
<gene>
    <name evidence="1" type="ORF">PSON_ATCC_30995.1.T1260039</name>
</gene>
<dbReference type="EMBL" id="CAJJDN010000126">
    <property type="protein sequence ID" value="CAD8120402.1"/>
    <property type="molecule type" value="Genomic_DNA"/>
</dbReference>